<accession>A0A392NKU0</accession>
<dbReference type="Proteomes" id="UP000265520">
    <property type="component" value="Unassembled WGS sequence"/>
</dbReference>
<keyword evidence="3" id="KW-1185">Reference proteome</keyword>
<proteinExistence type="predicted"/>
<sequence>MFPFPIIPSLIVHSLSLCQTSPRPPACSLSPFVLSLSLSLSLSSWPEFSPPSSTPSVLTTTVVHTTAVVDLHHHRSNRSQNQSHVVHLRRRRCVIDHRRHRTVTFITVPFCIQTGIFLFSFKLWFMLIRINFNHNGGGTRGNNGVG</sequence>
<dbReference type="AlphaFoldDB" id="A0A392NKU0"/>
<evidence type="ECO:0000256" key="1">
    <source>
        <dbReference type="SAM" id="Phobius"/>
    </source>
</evidence>
<keyword evidence="1" id="KW-0812">Transmembrane</keyword>
<protein>
    <submittedName>
        <fullName evidence="2">Uncharacterized protein</fullName>
    </submittedName>
</protein>
<reference evidence="2 3" key="1">
    <citation type="journal article" date="2018" name="Front. Plant Sci.">
        <title>Red Clover (Trifolium pratense) and Zigzag Clover (T. medium) - A Picture of Genomic Similarities and Differences.</title>
        <authorList>
            <person name="Dluhosova J."/>
            <person name="Istvanek J."/>
            <person name="Nedelnik J."/>
            <person name="Repkova J."/>
        </authorList>
    </citation>
    <scope>NUCLEOTIDE SEQUENCE [LARGE SCALE GENOMIC DNA]</scope>
    <source>
        <strain evidence="3">cv. 10/8</strain>
        <tissue evidence="2">Leaf</tissue>
    </source>
</reference>
<feature type="transmembrane region" description="Helical" evidence="1">
    <location>
        <begin position="102"/>
        <end position="125"/>
    </location>
</feature>
<evidence type="ECO:0000313" key="2">
    <source>
        <dbReference type="EMBL" id="MCI00423.1"/>
    </source>
</evidence>
<evidence type="ECO:0000313" key="3">
    <source>
        <dbReference type="Proteomes" id="UP000265520"/>
    </source>
</evidence>
<organism evidence="2 3">
    <name type="scientific">Trifolium medium</name>
    <dbReference type="NCBI Taxonomy" id="97028"/>
    <lineage>
        <taxon>Eukaryota</taxon>
        <taxon>Viridiplantae</taxon>
        <taxon>Streptophyta</taxon>
        <taxon>Embryophyta</taxon>
        <taxon>Tracheophyta</taxon>
        <taxon>Spermatophyta</taxon>
        <taxon>Magnoliopsida</taxon>
        <taxon>eudicotyledons</taxon>
        <taxon>Gunneridae</taxon>
        <taxon>Pentapetalae</taxon>
        <taxon>rosids</taxon>
        <taxon>fabids</taxon>
        <taxon>Fabales</taxon>
        <taxon>Fabaceae</taxon>
        <taxon>Papilionoideae</taxon>
        <taxon>50 kb inversion clade</taxon>
        <taxon>NPAAA clade</taxon>
        <taxon>Hologalegina</taxon>
        <taxon>IRL clade</taxon>
        <taxon>Trifolieae</taxon>
        <taxon>Trifolium</taxon>
    </lineage>
</organism>
<comment type="caution">
    <text evidence="2">The sequence shown here is derived from an EMBL/GenBank/DDBJ whole genome shotgun (WGS) entry which is preliminary data.</text>
</comment>
<keyword evidence="1" id="KW-1133">Transmembrane helix</keyword>
<keyword evidence="1" id="KW-0472">Membrane</keyword>
<name>A0A392NKU0_9FABA</name>
<dbReference type="EMBL" id="LXQA010043160">
    <property type="protein sequence ID" value="MCI00423.1"/>
    <property type="molecule type" value="Genomic_DNA"/>
</dbReference>